<dbReference type="Gene3D" id="1.10.3210.30">
    <property type="match status" value="1"/>
</dbReference>
<proteinExistence type="inferred from homology"/>
<accession>A0AAQ1RW95</accession>
<evidence type="ECO:0000256" key="9">
    <source>
        <dbReference type="ARBA" id="ARBA00023118"/>
    </source>
</evidence>
<evidence type="ECO:0000313" key="12">
    <source>
        <dbReference type="Proteomes" id="UP000184089"/>
    </source>
</evidence>
<dbReference type="GO" id="GO:0005524">
    <property type="term" value="F:ATP binding"/>
    <property type="evidence" value="ECO:0007669"/>
    <property type="project" value="UniProtKB-KW"/>
</dbReference>
<dbReference type="RefSeq" id="WP_021659783.1">
    <property type="nucleotide sequence ID" value="NZ_FQVY01000002.1"/>
</dbReference>
<dbReference type="GO" id="GO:0046872">
    <property type="term" value="F:metal ion binding"/>
    <property type="evidence" value="ECO:0007669"/>
    <property type="project" value="UniProtKB-KW"/>
</dbReference>
<reference evidence="12" key="1">
    <citation type="submission" date="2016-11" db="EMBL/GenBank/DDBJ databases">
        <authorList>
            <person name="Jaros S."/>
            <person name="Januszkiewicz K."/>
            <person name="Wedrychowicz H."/>
        </authorList>
    </citation>
    <scope>NUCLEOTIDE SEQUENCE [LARGE SCALE GENOMIC DNA]</scope>
    <source>
        <strain evidence="12">DSM 4029</strain>
    </source>
</reference>
<evidence type="ECO:0000256" key="3">
    <source>
        <dbReference type="ARBA" id="ARBA00022722"/>
    </source>
</evidence>
<dbReference type="InterPro" id="IPR038257">
    <property type="entry name" value="CRISPR-assoc_Cas3_HD_sf"/>
</dbReference>
<dbReference type="EMBL" id="FQVY01000002">
    <property type="protein sequence ID" value="SHG17398.1"/>
    <property type="molecule type" value="Genomic_DNA"/>
</dbReference>
<dbReference type="GO" id="GO:0004518">
    <property type="term" value="F:nuclease activity"/>
    <property type="evidence" value="ECO:0007669"/>
    <property type="project" value="UniProtKB-KW"/>
</dbReference>
<comment type="similarity">
    <text evidence="1">In the N-terminal section; belongs to the CRISPR-associated nuclease Cas3-HD family.</text>
</comment>
<evidence type="ECO:0000256" key="5">
    <source>
        <dbReference type="ARBA" id="ARBA00022741"/>
    </source>
</evidence>
<dbReference type="GO" id="GO:0051607">
    <property type="term" value="P:defense response to virus"/>
    <property type="evidence" value="ECO:0007669"/>
    <property type="project" value="UniProtKB-KW"/>
</dbReference>
<keyword evidence="9" id="KW-0051">Antiviral defense</keyword>
<evidence type="ECO:0000256" key="8">
    <source>
        <dbReference type="ARBA" id="ARBA00022840"/>
    </source>
</evidence>
<gene>
    <name evidence="11" type="ORF">SAMN05444424_1744</name>
</gene>
<keyword evidence="7" id="KW-0347">Helicase</keyword>
<dbReference type="CDD" id="cd17930">
    <property type="entry name" value="DEXHc_cas3"/>
    <property type="match status" value="1"/>
</dbReference>
<evidence type="ECO:0000256" key="2">
    <source>
        <dbReference type="ARBA" id="ARBA00009046"/>
    </source>
</evidence>
<dbReference type="Pfam" id="PF22590">
    <property type="entry name" value="Cas3-like_C_2"/>
    <property type="match status" value="1"/>
</dbReference>
<sequence length="818" mass="91440">MYIAHKTGDEREQPLKAHLSAVAESCRTVGLDIGLPITFYLVGLLHDMGKYSREFQDYIRKALPALRGTVNHSAAGGRWVEHCNPMTGVDGLLSELMVAAICGHHSGLPDCLDLNGDLPLRNRLAPRKPPDWDEVFARFFSDCLEKGEWDRLFAQARGEWQLHKKVLVDIAKKAGASANALYAFLFGMTQRFLESALVDADRYDAYLFEAGLPPSPEVDVAPLWEQMVDNLEKQMQDFARMPDRNAIEIARGEIADACLAFAQRVPGIYRLYVPTGGGKTLSSVRYALACARRWKMRRIFYIAPYKSILTQNAGVLGKTLKAGDALLEHHGDAVVPEGKEVGEDDGRARHQLLTERWNAPMILTSAVQFLNTLFSGKSASVRRFHQLAGSVILLDEVQSIPIKCLHLLNGTLDYLAGVCGCSVVLCTATQPNLDDREIPLLLGPNAQMVEGVEEIFEQFRRVDVIDETRQEHTADTLAQRLEQQLEEADSILAVVNTKAAAQALYEALCRRREEGEGRSDYLLSNWLCSQHRQDKLDVLCEQLSKKEKLERPQKVICVSTQLIEAGVDISFDCVFRSLAGLDSIAQAAGRCNRHGKGGRGKVFIVKYGAERLGPLPDIRRAQEACIPILEQVARKIARGEADGGTYLAPATIHAYYREYYARQDGQLNYPVSAKKSDCPFDVELFDLLSANRAGEEVWKDRREGEGITVLAHHAYHTAGRLFEAIEDRGGIDVLVPYGGAKELIDWFANCPDIRQLPAKLREAQRYLVHISDYEKNLLTEKQALEYRPEAGVWTLDERFYDSELGLQKEPGELSLLNF</sequence>
<evidence type="ECO:0000256" key="6">
    <source>
        <dbReference type="ARBA" id="ARBA00022801"/>
    </source>
</evidence>
<dbReference type="InterPro" id="IPR006483">
    <property type="entry name" value="CRISPR-assoc_Cas3_HD"/>
</dbReference>
<dbReference type="Pfam" id="PF18019">
    <property type="entry name" value="Cas3_HD"/>
    <property type="match status" value="1"/>
</dbReference>
<organism evidence="11 12">
    <name type="scientific">Bittarella massiliensis</name>
    <name type="common">ex Durand et al. 2017</name>
    <dbReference type="NCBI Taxonomy" id="1720313"/>
    <lineage>
        <taxon>Bacteria</taxon>
        <taxon>Bacillati</taxon>
        <taxon>Bacillota</taxon>
        <taxon>Clostridia</taxon>
        <taxon>Eubacteriales</taxon>
        <taxon>Oscillospiraceae</taxon>
        <taxon>Bittarella (ex Durand et al. 2017)</taxon>
    </lineage>
</organism>
<dbReference type="AlphaFoldDB" id="A0AAQ1RW95"/>
<dbReference type="Proteomes" id="UP000184089">
    <property type="component" value="Unassembled WGS sequence"/>
</dbReference>
<evidence type="ECO:0000259" key="10">
    <source>
        <dbReference type="PROSITE" id="PS51643"/>
    </source>
</evidence>
<feature type="domain" description="HD Cas3-type" evidence="10">
    <location>
        <begin position="8"/>
        <end position="203"/>
    </location>
</feature>
<keyword evidence="4" id="KW-0479">Metal-binding</keyword>
<comment type="similarity">
    <text evidence="2">In the central section; belongs to the CRISPR-associated helicase Cas3 family.</text>
</comment>
<evidence type="ECO:0000256" key="1">
    <source>
        <dbReference type="ARBA" id="ARBA00006847"/>
    </source>
</evidence>
<keyword evidence="3" id="KW-0540">Nuclease</keyword>
<dbReference type="NCBIfam" id="TIGR01596">
    <property type="entry name" value="cas3_HD"/>
    <property type="match status" value="1"/>
</dbReference>
<keyword evidence="5" id="KW-0547">Nucleotide-binding</keyword>
<dbReference type="SUPFAM" id="SSF52540">
    <property type="entry name" value="P-loop containing nucleoside triphosphate hydrolases"/>
    <property type="match status" value="1"/>
</dbReference>
<dbReference type="Gene3D" id="3.40.50.300">
    <property type="entry name" value="P-loop containing nucleotide triphosphate hydrolases"/>
    <property type="match status" value="2"/>
</dbReference>
<dbReference type="GO" id="GO:0004386">
    <property type="term" value="F:helicase activity"/>
    <property type="evidence" value="ECO:0007669"/>
    <property type="project" value="UniProtKB-KW"/>
</dbReference>
<keyword evidence="6" id="KW-0378">Hydrolase</keyword>
<name>A0AAQ1RW95_9FIRM</name>
<dbReference type="InterPro" id="IPR054712">
    <property type="entry name" value="Cas3-like_dom"/>
</dbReference>
<dbReference type="PROSITE" id="PS51643">
    <property type="entry name" value="HD_CAS3"/>
    <property type="match status" value="1"/>
</dbReference>
<evidence type="ECO:0000256" key="7">
    <source>
        <dbReference type="ARBA" id="ARBA00022806"/>
    </source>
</evidence>
<evidence type="ECO:0000256" key="4">
    <source>
        <dbReference type="ARBA" id="ARBA00022723"/>
    </source>
</evidence>
<dbReference type="SUPFAM" id="SSF109604">
    <property type="entry name" value="HD-domain/PDEase-like"/>
    <property type="match status" value="1"/>
</dbReference>
<protein>
    <submittedName>
        <fullName evidence="11">CRISPR-associated helicase, Cas3 family</fullName>
    </submittedName>
</protein>
<dbReference type="GO" id="GO:0016787">
    <property type="term" value="F:hydrolase activity"/>
    <property type="evidence" value="ECO:0007669"/>
    <property type="project" value="UniProtKB-KW"/>
</dbReference>
<evidence type="ECO:0000313" key="11">
    <source>
        <dbReference type="EMBL" id="SHG17398.1"/>
    </source>
</evidence>
<keyword evidence="8" id="KW-0067">ATP-binding</keyword>
<comment type="caution">
    <text evidence="11">The sequence shown here is derived from an EMBL/GenBank/DDBJ whole genome shotgun (WGS) entry which is preliminary data.</text>
</comment>
<dbReference type="NCBIfam" id="TIGR01587">
    <property type="entry name" value="cas3_core"/>
    <property type="match status" value="1"/>
</dbReference>
<dbReference type="InterPro" id="IPR006474">
    <property type="entry name" value="Helicase_Cas3_CRISPR-ass_core"/>
</dbReference>
<dbReference type="CDD" id="cd09641">
    <property type="entry name" value="Cas3''_I"/>
    <property type="match status" value="1"/>
</dbReference>
<dbReference type="InterPro" id="IPR027417">
    <property type="entry name" value="P-loop_NTPase"/>
</dbReference>